<dbReference type="EMBL" id="BARU01049852">
    <property type="protein sequence ID" value="GAH96780.1"/>
    <property type="molecule type" value="Genomic_DNA"/>
</dbReference>
<protein>
    <submittedName>
        <fullName evidence="1">Uncharacterized protein</fullName>
    </submittedName>
</protein>
<feature type="non-terminal residue" evidence="1">
    <location>
        <position position="33"/>
    </location>
</feature>
<sequence length="33" mass="3710">VSFVDGKIYGNVHDKLYSEPQNGLRAKMLSELT</sequence>
<evidence type="ECO:0000313" key="1">
    <source>
        <dbReference type="EMBL" id="GAH96780.1"/>
    </source>
</evidence>
<name>X1KT36_9ZZZZ</name>
<accession>X1KT36</accession>
<dbReference type="AlphaFoldDB" id="X1KT36"/>
<comment type="caution">
    <text evidence="1">The sequence shown here is derived from an EMBL/GenBank/DDBJ whole genome shotgun (WGS) entry which is preliminary data.</text>
</comment>
<feature type="non-terminal residue" evidence="1">
    <location>
        <position position="1"/>
    </location>
</feature>
<reference evidence="1" key="1">
    <citation type="journal article" date="2014" name="Front. Microbiol.">
        <title>High frequency of phylogenetically diverse reductive dehalogenase-homologous genes in deep subseafloor sedimentary metagenomes.</title>
        <authorList>
            <person name="Kawai M."/>
            <person name="Futagami T."/>
            <person name="Toyoda A."/>
            <person name="Takaki Y."/>
            <person name="Nishi S."/>
            <person name="Hori S."/>
            <person name="Arai W."/>
            <person name="Tsubouchi T."/>
            <person name="Morono Y."/>
            <person name="Uchiyama I."/>
            <person name="Ito T."/>
            <person name="Fujiyama A."/>
            <person name="Inagaki F."/>
            <person name="Takami H."/>
        </authorList>
    </citation>
    <scope>NUCLEOTIDE SEQUENCE</scope>
    <source>
        <strain evidence="1">Expedition CK06-06</strain>
    </source>
</reference>
<proteinExistence type="predicted"/>
<organism evidence="1">
    <name type="scientific">marine sediment metagenome</name>
    <dbReference type="NCBI Taxonomy" id="412755"/>
    <lineage>
        <taxon>unclassified sequences</taxon>
        <taxon>metagenomes</taxon>
        <taxon>ecological metagenomes</taxon>
    </lineage>
</organism>
<gene>
    <name evidence="1" type="ORF">S03H2_73077</name>
</gene>